<gene>
    <name evidence="1" type="ordered locus">APH_0264</name>
</gene>
<name>Q2GL72_ANAPZ</name>
<dbReference type="AlphaFoldDB" id="Q2GL72"/>
<evidence type="ECO:0000313" key="2">
    <source>
        <dbReference type="Proteomes" id="UP000001943"/>
    </source>
</evidence>
<protein>
    <submittedName>
        <fullName evidence="1">Uncharacterized protein</fullName>
    </submittedName>
</protein>
<proteinExistence type="predicted"/>
<dbReference type="HOGENOM" id="CLU_3354184_0_0_5"/>
<dbReference type="Proteomes" id="UP000001943">
    <property type="component" value="Chromosome"/>
</dbReference>
<dbReference type="KEGG" id="aph:APH_0264"/>
<organism evidence="1 2">
    <name type="scientific">Anaplasma phagocytophilum (strain HZ)</name>
    <dbReference type="NCBI Taxonomy" id="212042"/>
    <lineage>
        <taxon>Bacteria</taxon>
        <taxon>Pseudomonadati</taxon>
        <taxon>Pseudomonadota</taxon>
        <taxon>Alphaproteobacteria</taxon>
        <taxon>Rickettsiales</taxon>
        <taxon>Anaplasmataceae</taxon>
        <taxon>Anaplasma</taxon>
        <taxon>phagocytophilum group</taxon>
    </lineage>
</organism>
<dbReference type="EMBL" id="CP000235">
    <property type="protein sequence ID" value="ABD43273.1"/>
    <property type="molecule type" value="Genomic_DNA"/>
</dbReference>
<dbReference type="PaxDb" id="212042-APH_0264"/>
<sequence>MKEGEIYSSPPLFCTSMVEKGSCVLGSFSRAGAVDR</sequence>
<evidence type="ECO:0000313" key="1">
    <source>
        <dbReference type="EMBL" id="ABD43273.1"/>
    </source>
</evidence>
<keyword evidence="2" id="KW-1185">Reference proteome</keyword>
<dbReference type="EnsemblBacteria" id="ABD43273">
    <property type="protein sequence ID" value="ABD43273"/>
    <property type="gene ID" value="APH_0264"/>
</dbReference>
<reference evidence="1 2" key="1">
    <citation type="journal article" date="2006" name="PLoS Genet.">
        <title>Comparative genomics of emerging human ehrlichiosis agents.</title>
        <authorList>
            <person name="Dunning Hotopp J.C."/>
            <person name="Lin M."/>
            <person name="Madupu R."/>
            <person name="Crabtree J."/>
            <person name="Angiuoli S.V."/>
            <person name="Eisen J.A."/>
            <person name="Seshadri R."/>
            <person name="Ren Q."/>
            <person name="Wu M."/>
            <person name="Utterback T.R."/>
            <person name="Smith S."/>
            <person name="Lewis M."/>
            <person name="Khouri H."/>
            <person name="Zhang C."/>
            <person name="Niu H."/>
            <person name="Lin Q."/>
            <person name="Ohashi N."/>
            <person name="Zhi N."/>
            <person name="Nelson W."/>
            <person name="Brinkac L.M."/>
            <person name="Dodson R.J."/>
            <person name="Rosovitz M.J."/>
            <person name="Sundaram J."/>
            <person name="Daugherty S.C."/>
            <person name="Davidsen T."/>
            <person name="Durkin A.S."/>
            <person name="Gwinn M."/>
            <person name="Haft D.H."/>
            <person name="Selengut J.D."/>
            <person name="Sullivan S.A."/>
            <person name="Zafar N."/>
            <person name="Zhou L."/>
            <person name="Benahmed F."/>
            <person name="Forberger H."/>
            <person name="Halpin R."/>
            <person name="Mulligan S."/>
            <person name="Robinson J."/>
            <person name="White O."/>
            <person name="Rikihisa Y."/>
            <person name="Tettelin H."/>
        </authorList>
    </citation>
    <scope>NUCLEOTIDE SEQUENCE [LARGE SCALE GENOMIC DNA]</scope>
    <source>
        <strain evidence="1 2">HZ</strain>
    </source>
</reference>
<accession>Q2GL72</accession>
<dbReference type="STRING" id="212042.APH_0264"/>